<comment type="caution">
    <text evidence="2">The sequence shown here is derived from an EMBL/GenBank/DDBJ whole genome shotgun (WGS) entry which is preliminary data.</text>
</comment>
<evidence type="ECO:0000313" key="2">
    <source>
        <dbReference type="EMBL" id="KAL2612441.1"/>
    </source>
</evidence>
<name>A0ABD1XU12_9MARC</name>
<evidence type="ECO:0000256" key="1">
    <source>
        <dbReference type="SAM" id="SignalP"/>
    </source>
</evidence>
<reference evidence="2 3" key="1">
    <citation type="submission" date="2024-09" db="EMBL/GenBank/DDBJ databases">
        <title>Chromosome-scale assembly of Riccia fluitans.</title>
        <authorList>
            <person name="Paukszto L."/>
            <person name="Sawicki J."/>
            <person name="Karawczyk K."/>
            <person name="Piernik-Szablinska J."/>
            <person name="Szczecinska M."/>
            <person name="Mazdziarz M."/>
        </authorList>
    </citation>
    <scope>NUCLEOTIDE SEQUENCE [LARGE SCALE GENOMIC DNA]</scope>
    <source>
        <strain evidence="2">Rf_01</strain>
        <tissue evidence="2">Aerial parts of the thallus</tissue>
    </source>
</reference>
<protein>
    <submittedName>
        <fullName evidence="2">Uncharacterized protein</fullName>
    </submittedName>
</protein>
<dbReference type="EMBL" id="JBHFFA010000007">
    <property type="protein sequence ID" value="KAL2612441.1"/>
    <property type="molecule type" value="Genomic_DNA"/>
</dbReference>
<gene>
    <name evidence="2" type="ORF">R1flu_024133</name>
</gene>
<proteinExistence type="predicted"/>
<keyword evidence="1" id="KW-0732">Signal</keyword>
<accession>A0ABD1XU12</accession>
<feature type="chain" id="PRO_5044760786" evidence="1">
    <location>
        <begin position="21"/>
        <end position="137"/>
    </location>
</feature>
<evidence type="ECO:0000313" key="3">
    <source>
        <dbReference type="Proteomes" id="UP001605036"/>
    </source>
</evidence>
<dbReference type="Proteomes" id="UP001605036">
    <property type="component" value="Unassembled WGS sequence"/>
</dbReference>
<feature type="signal peptide" evidence="1">
    <location>
        <begin position="1"/>
        <end position="20"/>
    </location>
</feature>
<sequence>MRDWWRALGVGRSLFVAIDAIPSQTLMCGHSSIRGNSLTLITRQRTRLDRLTLGRSDRMGLLQSSRSGAGWDTAAANYESRRGKLRANSRAVVERNSSGENCGGHWTLSLRRHSVGEQVVGRRAGCVENSRTRAGTR</sequence>
<keyword evidence="3" id="KW-1185">Reference proteome</keyword>
<dbReference type="AlphaFoldDB" id="A0ABD1XU12"/>
<organism evidence="2 3">
    <name type="scientific">Riccia fluitans</name>
    <dbReference type="NCBI Taxonomy" id="41844"/>
    <lineage>
        <taxon>Eukaryota</taxon>
        <taxon>Viridiplantae</taxon>
        <taxon>Streptophyta</taxon>
        <taxon>Embryophyta</taxon>
        <taxon>Marchantiophyta</taxon>
        <taxon>Marchantiopsida</taxon>
        <taxon>Marchantiidae</taxon>
        <taxon>Marchantiales</taxon>
        <taxon>Ricciaceae</taxon>
        <taxon>Riccia</taxon>
    </lineage>
</organism>